<evidence type="ECO:0000313" key="4">
    <source>
        <dbReference type="Proteomes" id="UP000054197"/>
    </source>
</evidence>
<feature type="domain" description="Lipid/polyisoprenoid-binding YceI-like" evidence="2">
    <location>
        <begin position="27"/>
        <end position="187"/>
    </location>
</feature>
<dbReference type="SUPFAM" id="SSF101874">
    <property type="entry name" value="YceI-like"/>
    <property type="match status" value="1"/>
</dbReference>
<dbReference type="Gene3D" id="2.40.128.110">
    <property type="entry name" value="Lipid/polyisoprenoid-binding, YceI-like"/>
    <property type="match status" value="1"/>
</dbReference>
<name>A0A0W0HW56_PSEFL</name>
<evidence type="ECO:0000313" key="3">
    <source>
        <dbReference type="EMBL" id="KTB65120.1"/>
    </source>
</evidence>
<protein>
    <submittedName>
        <fullName evidence="3">Polyisoprenoid-binding protein</fullName>
    </submittedName>
</protein>
<dbReference type="EMBL" id="LKEF01000019">
    <property type="protein sequence ID" value="KTB65120.1"/>
    <property type="molecule type" value="Genomic_DNA"/>
</dbReference>
<dbReference type="PANTHER" id="PTHR34406">
    <property type="entry name" value="PROTEIN YCEI"/>
    <property type="match status" value="1"/>
</dbReference>
<evidence type="ECO:0000259" key="2">
    <source>
        <dbReference type="SMART" id="SM00867"/>
    </source>
</evidence>
<keyword evidence="1" id="KW-0732">Signal</keyword>
<dbReference type="AlphaFoldDB" id="A0A0W0HW56"/>
<dbReference type="Pfam" id="PF04264">
    <property type="entry name" value="YceI"/>
    <property type="match status" value="1"/>
</dbReference>
<evidence type="ECO:0000256" key="1">
    <source>
        <dbReference type="SAM" id="SignalP"/>
    </source>
</evidence>
<feature type="signal peptide" evidence="1">
    <location>
        <begin position="1"/>
        <end position="24"/>
    </location>
</feature>
<accession>A0A0W0HW56</accession>
<sequence length="189" mass="20689">MKRRMPLCVSLAVLLGVFLGRAQAVEYKDVNRTASQISFTFQQFGQRVYGTFSDFEGTLTFDTQKPEAAHALLKIQLASIDAGSQDANTQLQQPAWFDTAAYPVGVYESNGATALGDNRYKITGNLTIKGITRPVDIDVVLKEQSGIGVFDGAFILKRGDFKIGEGEWAGNSVVSDDINIKFKMVAPQR</sequence>
<dbReference type="Proteomes" id="UP000054197">
    <property type="component" value="Unassembled WGS sequence"/>
</dbReference>
<organism evidence="3 4">
    <name type="scientific">Pseudomonas fluorescens ICMP 11288</name>
    <dbReference type="NCBI Taxonomy" id="1198309"/>
    <lineage>
        <taxon>Bacteria</taxon>
        <taxon>Pseudomonadati</taxon>
        <taxon>Pseudomonadota</taxon>
        <taxon>Gammaproteobacteria</taxon>
        <taxon>Pseudomonadales</taxon>
        <taxon>Pseudomonadaceae</taxon>
        <taxon>Pseudomonas</taxon>
    </lineage>
</organism>
<feature type="chain" id="PRO_5006903909" evidence="1">
    <location>
        <begin position="25"/>
        <end position="189"/>
    </location>
</feature>
<reference evidence="3 4" key="1">
    <citation type="submission" date="2015-09" db="EMBL/GenBank/DDBJ databases">
        <title>Genome sequence of ICMP 11288.</title>
        <authorList>
            <person name="Visnovsky S."/>
            <person name="Lu A."/>
            <person name="Panda P."/>
            <person name="Pitman A."/>
        </authorList>
    </citation>
    <scope>NUCLEOTIDE SEQUENCE [LARGE SCALE GENOMIC DNA]</scope>
    <source>
        <strain evidence="3 4">ICMP 11288</strain>
    </source>
</reference>
<proteinExistence type="predicted"/>
<dbReference type="RefSeq" id="WP_056860204.1">
    <property type="nucleotide sequence ID" value="NZ_LKEF01000019.1"/>
</dbReference>
<dbReference type="SMART" id="SM00867">
    <property type="entry name" value="YceI"/>
    <property type="match status" value="1"/>
</dbReference>
<gene>
    <name evidence="3" type="ORF">AO063_24225</name>
</gene>
<comment type="caution">
    <text evidence="3">The sequence shown here is derived from an EMBL/GenBank/DDBJ whole genome shotgun (WGS) entry which is preliminary data.</text>
</comment>
<dbReference type="InterPro" id="IPR036761">
    <property type="entry name" value="TTHA0802/YceI-like_sf"/>
</dbReference>
<dbReference type="PANTHER" id="PTHR34406:SF1">
    <property type="entry name" value="PROTEIN YCEI"/>
    <property type="match status" value="1"/>
</dbReference>
<dbReference type="InterPro" id="IPR007372">
    <property type="entry name" value="Lipid/polyisoprenoid-bd_YceI"/>
</dbReference>